<organism evidence="1 2">
    <name type="scientific">Peronosclerospora sorghi</name>
    <dbReference type="NCBI Taxonomy" id="230839"/>
    <lineage>
        <taxon>Eukaryota</taxon>
        <taxon>Sar</taxon>
        <taxon>Stramenopiles</taxon>
        <taxon>Oomycota</taxon>
        <taxon>Peronosporomycetes</taxon>
        <taxon>Peronosporales</taxon>
        <taxon>Peronosporaceae</taxon>
        <taxon>Peronosclerospora</taxon>
    </lineage>
</organism>
<protein>
    <submittedName>
        <fullName evidence="1">Uncharacterized protein</fullName>
    </submittedName>
</protein>
<gene>
    <name evidence="1" type="ORF">PsorP6_015423</name>
</gene>
<reference evidence="1 2" key="1">
    <citation type="journal article" date="2022" name="bioRxiv">
        <title>The genome of the oomycete Peronosclerospora sorghi, a cosmopolitan pathogen of maize and sorghum, is inflated with dispersed pseudogenes.</title>
        <authorList>
            <person name="Fletcher K."/>
            <person name="Martin F."/>
            <person name="Isakeit T."/>
            <person name="Cavanaugh K."/>
            <person name="Magill C."/>
            <person name="Michelmore R."/>
        </authorList>
    </citation>
    <scope>NUCLEOTIDE SEQUENCE [LARGE SCALE GENOMIC DNA]</scope>
    <source>
        <strain evidence="1">P6</strain>
    </source>
</reference>
<keyword evidence="2" id="KW-1185">Reference proteome</keyword>
<name>A0ACC0WN83_9STRA</name>
<accession>A0ACC0WN83</accession>
<dbReference type="Proteomes" id="UP001163321">
    <property type="component" value="Chromosome 10"/>
</dbReference>
<evidence type="ECO:0000313" key="1">
    <source>
        <dbReference type="EMBL" id="KAI9920212.1"/>
    </source>
</evidence>
<proteinExistence type="predicted"/>
<dbReference type="EMBL" id="CM047589">
    <property type="protein sequence ID" value="KAI9920212.1"/>
    <property type="molecule type" value="Genomic_DNA"/>
</dbReference>
<evidence type="ECO:0000313" key="2">
    <source>
        <dbReference type="Proteomes" id="UP001163321"/>
    </source>
</evidence>
<sequence>MRVRAGCTPKQTGGPQDGFAARSHATMECTRVVSHVLVAPMMCRASCIRVRTLSEFRTTTRYTHHVSVMVHDTGQHLTSMRRVCSNEGTAARATGKWLALPHEWRRGASYKTS</sequence>
<comment type="caution">
    <text evidence="1">The sequence shown here is derived from an EMBL/GenBank/DDBJ whole genome shotgun (WGS) entry which is preliminary data.</text>
</comment>